<sequence>MSDILAELATKIGEETDIGYAPVERWSPEHCGELDIEIKANGDWFYMGTPIKRQKLVKLFTTVLWRDAQGDGNHYLITPVEKIKIKVADTAFIATDILVAGTGAKQTIAVQTNLAGQVVIGTEHKIRFSHQDDQFMAYVGIRYGLEAKLTRSLCYQLADYMVERDGKFVLISDNCEFAV</sequence>
<dbReference type="PIRSF" id="PIRSF029557">
    <property type="entry name" value="UCP029557"/>
    <property type="match status" value="1"/>
</dbReference>
<name>A0A2A4YPP8_9PROT</name>
<organism evidence="3">
    <name type="scientific">OCS116 cluster bacterium</name>
    <dbReference type="NCBI Taxonomy" id="2030921"/>
    <lineage>
        <taxon>Bacteria</taxon>
        <taxon>Pseudomonadati</taxon>
        <taxon>Pseudomonadota</taxon>
        <taxon>Alphaproteobacteria</taxon>
        <taxon>OCS116 cluster</taxon>
    </lineage>
</organism>
<accession>A0A2A4YPP8</accession>
<dbReference type="InterPro" id="IPR048341">
    <property type="entry name" value="DUF1285_N"/>
</dbReference>
<protein>
    <recommendedName>
        <fullName evidence="4">Proteophosphoglycan</fullName>
    </recommendedName>
</protein>
<reference evidence="3" key="2">
    <citation type="journal article" date="2018" name="ISME J.">
        <title>A dynamic microbial community with high functional redundancy inhabits the cold, oxic subseafloor aquifer.</title>
        <authorList>
            <person name="Tully B.J."/>
            <person name="Wheat C.G."/>
            <person name="Glazer B.T."/>
            <person name="Huber J.A."/>
        </authorList>
    </citation>
    <scope>NUCLEOTIDE SEQUENCE</scope>
    <source>
        <strain evidence="3">NORP83</strain>
    </source>
</reference>
<dbReference type="InterPro" id="IPR048342">
    <property type="entry name" value="DUF1285_C"/>
</dbReference>
<dbReference type="EMBL" id="NVUS01000041">
    <property type="protein sequence ID" value="PCI96590.1"/>
    <property type="molecule type" value="Genomic_DNA"/>
</dbReference>
<proteinExistence type="predicted"/>
<evidence type="ECO:0000259" key="2">
    <source>
        <dbReference type="Pfam" id="PF21028"/>
    </source>
</evidence>
<dbReference type="Gene3D" id="3.10.540.10">
    <property type="entry name" value="duf1285 like domain"/>
    <property type="match status" value="1"/>
</dbReference>
<dbReference type="Pfam" id="PF21028">
    <property type="entry name" value="DUF1285_C"/>
    <property type="match status" value="1"/>
</dbReference>
<evidence type="ECO:0000259" key="1">
    <source>
        <dbReference type="Pfam" id="PF06938"/>
    </source>
</evidence>
<dbReference type="InterPro" id="IPR010707">
    <property type="entry name" value="DUF1285"/>
</dbReference>
<comment type="caution">
    <text evidence="3">The sequence shown here is derived from an EMBL/GenBank/DDBJ whole genome shotgun (WGS) entry which is preliminary data.</text>
</comment>
<feature type="domain" description="DUF1285" evidence="2">
    <location>
        <begin position="91"/>
        <end position="178"/>
    </location>
</feature>
<gene>
    <name evidence="3" type="ORF">COB13_17390</name>
</gene>
<reference key="1">
    <citation type="submission" date="2017-08" db="EMBL/GenBank/DDBJ databases">
        <title>A dynamic microbial community with high functional redundancy inhabits the cold, oxic subseafloor aquifer.</title>
        <authorList>
            <person name="Tully B.J."/>
            <person name="Wheat C.G."/>
            <person name="Glazer B.T."/>
            <person name="Huber J.A."/>
        </authorList>
    </citation>
    <scope>NUCLEOTIDE SEQUENCE [LARGE SCALE GENOMIC DNA]</scope>
</reference>
<dbReference type="AlphaFoldDB" id="A0A2A4YPP8"/>
<evidence type="ECO:0008006" key="4">
    <source>
        <dbReference type="Google" id="ProtNLM"/>
    </source>
</evidence>
<evidence type="ECO:0000313" key="3">
    <source>
        <dbReference type="EMBL" id="PCI96590.1"/>
    </source>
</evidence>
<dbReference type="Pfam" id="PF06938">
    <property type="entry name" value="DUF1285_N"/>
    <property type="match status" value="1"/>
</dbReference>
<dbReference type="Gene3D" id="2.30.270.10">
    <property type="entry name" value="duf1285 protein"/>
    <property type="match status" value="1"/>
</dbReference>
<dbReference type="InterPro" id="IPR023361">
    <property type="entry name" value="DUF1285_beta_roll_sf"/>
</dbReference>
<feature type="domain" description="DUF1285" evidence="1">
    <location>
        <begin position="21"/>
        <end position="89"/>
    </location>
</feature>